<reference evidence="1 2" key="1">
    <citation type="submission" date="2015-09" db="EMBL/GenBank/DDBJ databases">
        <authorList>
            <consortium name="Swine Surveillance"/>
        </authorList>
    </citation>
    <scope>NUCLEOTIDE SEQUENCE [LARGE SCALE GENOMIC DNA]</scope>
    <source>
        <strain evidence="1 2">CECT 7648</strain>
    </source>
</reference>
<evidence type="ECO:0000313" key="1">
    <source>
        <dbReference type="EMBL" id="CUH75912.1"/>
    </source>
</evidence>
<dbReference type="AlphaFoldDB" id="A0A0P1GI60"/>
<proteinExistence type="predicted"/>
<organism evidence="1 2">
    <name type="scientific">Tropicibacter naphthalenivorans</name>
    <dbReference type="NCBI Taxonomy" id="441103"/>
    <lineage>
        <taxon>Bacteria</taxon>
        <taxon>Pseudomonadati</taxon>
        <taxon>Pseudomonadota</taxon>
        <taxon>Alphaproteobacteria</taxon>
        <taxon>Rhodobacterales</taxon>
        <taxon>Roseobacteraceae</taxon>
        <taxon>Tropicibacter</taxon>
    </lineage>
</organism>
<protein>
    <recommendedName>
        <fullName evidence="3">Hydrogenase expression/formation protein HupK</fullName>
    </recommendedName>
</protein>
<dbReference type="SUPFAM" id="SSF56762">
    <property type="entry name" value="HydB/Nqo4-like"/>
    <property type="match status" value="1"/>
</dbReference>
<dbReference type="RefSeq" id="WP_058246201.1">
    <property type="nucleotide sequence ID" value="NZ_CYSE01000001.1"/>
</dbReference>
<dbReference type="OrthoDB" id="7778333at2"/>
<evidence type="ECO:0000313" key="2">
    <source>
        <dbReference type="Proteomes" id="UP000054935"/>
    </source>
</evidence>
<accession>A0A0P1GI60</accession>
<dbReference type="STRING" id="441103.TRN7648_00688"/>
<dbReference type="InterPro" id="IPR029014">
    <property type="entry name" value="NiFe-Hase_large"/>
</dbReference>
<dbReference type="EMBL" id="CYSE01000001">
    <property type="protein sequence ID" value="CUH75912.1"/>
    <property type="molecule type" value="Genomic_DNA"/>
</dbReference>
<sequence>MLDRPDISLRAIAPTPLPVGDLVRGKPAEHVADLVPRLFNLCRAAQIVGVRMALGLPIPDGVDLSADIRREHVMRLAVMLPSRLGLDRIGLPIDWSASQTEALIGPDGFPATPEAFDRYLDSDTGIAPLLRTIASRFAPGEACTNALPTAQGGTTLNGAAQENSVAMRHLDHPVMVWIEDTYGRGPLWRTAARAIDLQAAEEGRLPAPELLAPGCAIVPAARGSYAIEARTDNRGRVLALRRVTPTDHLLAQGGIMDQSLASLPRAKHDQALLLVDILDPCTPLKLEEPTHA</sequence>
<evidence type="ECO:0008006" key="3">
    <source>
        <dbReference type="Google" id="ProtNLM"/>
    </source>
</evidence>
<keyword evidence="2" id="KW-1185">Reference proteome</keyword>
<gene>
    <name evidence="1" type="ORF">TRN7648_00688</name>
</gene>
<dbReference type="Proteomes" id="UP000054935">
    <property type="component" value="Unassembled WGS sequence"/>
</dbReference>
<name>A0A0P1GI60_9RHOB</name>